<dbReference type="EMBL" id="JAEUBD010000526">
    <property type="protein sequence ID" value="KAH3674046.1"/>
    <property type="molecule type" value="Genomic_DNA"/>
</dbReference>
<evidence type="ECO:0008006" key="7">
    <source>
        <dbReference type="Google" id="ProtNLM"/>
    </source>
</evidence>
<dbReference type="PANTHER" id="PTHR11066:SF34">
    <property type="entry name" value="ACYL-COENZYME A THIOESTERASE 8"/>
    <property type="match status" value="1"/>
</dbReference>
<evidence type="ECO:0000259" key="3">
    <source>
        <dbReference type="Pfam" id="PF02551"/>
    </source>
</evidence>
<dbReference type="SUPFAM" id="SSF54637">
    <property type="entry name" value="Thioesterase/thiol ester dehydrase-isomerase"/>
    <property type="match status" value="2"/>
</dbReference>
<dbReference type="GO" id="GO:0006637">
    <property type="term" value="P:acyl-CoA metabolic process"/>
    <property type="evidence" value="ECO:0007669"/>
    <property type="project" value="InterPro"/>
</dbReference>
<dbReference type="InterPro" id="IPR025652">
    <property type="entry name" value="TesB_C"/>
</dbReference>
<evidence type="ECO:0000313" key="6">
    <source>
        <dbReference type="Proteomes" id="UP000788993"/>
    </source>
</evidence>
<evidence type="ECO:0000256" key="1">
    <source>
        <dbReference type="ARBA" id="ARBA00006538"/>
    </source>
</evidence>
<dbReference type="CDD" id="cd03444">
    <property type="entry name" value="Thioesterase_II_repeat1"/>
    <property type="match status" value="1"/>
</dbReference>
<name>A0A9P8TD89_9ASCO</name>
<protein>
    <recommendedName>
        <fullName evidence="7">Acyl-CoA thioesterase II</fullName>
    </recommendedName>
</protein>
<keyword evidence="2" id="KW-0378">Hydrolase</keyword>
<feature type="domain" description="Acyl-CoA thioesterase-like N-terminal HotDog" evidence="4">
    <location>
        <begin position="39"/>
        <end position="117"/>
    </location>
</feature>
<reference evidence="5" key="2">
    <citation type="submission" date="2021-01" db="EMBL/GenBank/DDBJ databases">
        <authorList>
            <person name="Schikora-Tamarit M.A."/>
        </authorList>
    </citation>
    <scope>NUCLEOTIDE SEQUENCE</scope>
    <source>
        <strain evidence="5">NCAIM Y.01608</strain>
    </source>
</reference>
<comment type="caution">
    <text evidence="5">The sequence shown here is derived from an EMBL/GenBank/DDBJ whole genome shotgun (WGS) entry which is preliminary data.</text>
</comment>
<dbReference type="GO" id="GO:0009062">
    <property type="term" value="P:fatty acid catabolic process"/>
    <property type="evidence" value="ECO:0007669"/>
    <property type="project" value="TreeGrafter"/>
</dbReference>
<gene>
    <name evidence="5" type="ORF">OGATHE_002026</name>
</gene>
<dbReference type="GO" id="GO:0005782">
    <property type="term" value="C:peroxisomal matrix"/>
    <property type="evidence" value="ECO:0007669"/>
    <property type="project" value="TreeGrafter"/>
</dbReference>
<dbReference type="Gene3D" id="2.40.160.210">
    <property type="entry name" value="Acyl-CoA thioesterase, double hotdog domain"/>
    <property type="match status" value="1"/>
</dbReference>
<evidence type="ECO:0000256" key="2">
    <source>
        <dbReference type="ARBA" id="ARBA00022801"/>
    </source>
</evidence>
<sequence>MLKTARRYSTRAFENILHLRPTQHNVFVNDSHMVVPFRGRGLYGGALAAQAIVAALQTEQCGEWKPLSIHCHFLAAVQPDMPLVYKVEDLKVSKNYQVKEVRLLQGEKLAFNAVCTIQKTLLEGTAGKVTGQLHHHRNPPAVDGLVDQNTAFELWAESNGRQGELHSLKHFYNNEPIEWQFPPHMFDLAQVSEPEKKLPVSERTLWYKLRPKFPAANEIQRWGITAYLTDYFYLNTNMRLNMRPLMTTKISVSLDHIIYFREPVADHQWLVHGVKSLSCGDSKCIMTGELFQGDNLVAHTIQQGLSVI</sequence>
<dbReference type="InterPro" id="IPR049449">
    <property type="entry name" value="TesB_ACOT8-like_N"/>
</dbReference>
<evidence type="ECO:0000259" key="4">
    <source>
        <dbReference type="Pfam" id="PF13622"/>
    </source>
</evidence>
<dbReference type="InterPro" id="IPR029069">
    <property type="entry name" value="HotDog_dom_sf"/>
</dbReference>
<keyword evidence="6" id="KW-1185">Reference proteome</keyword>
<reference evidence="5" key="1">
    <citation type="journal article" date="2021" name="Open Biol.">
        <title>Shared evolutionary footprints suggest mitochondrial oxidative damage underlies multiple complex I losses in fungi.</title>
        <authorList>
            <person name="Schikora-Tamarit M.A."/>
            <person name="Marcet-Houben M."/>
            <person name="Nosek J."/>
            <person name="Gabaldon T."/>
        </authorList>
    </citation>
    <scope>NUCLEOTIDE SEQUENCE</scope>
    <source>
        <strain evidence="5">NCAIM Y.01608</strain>
    </source>
</reference>
<dbReference type="GO" id="GO:0047617">
    <property type="term" value="F:fatty acyl-CoA hydrolase activity"/>
    <property type="evidence" value="ECO:0007669"/>
    <property type="project" value="InterPro"/>
</dbReference>
<accession>A0A9P8TD89</accession>
<dbReference type="AlphaFoldDB" id="A0A9P8TD89"/>
<dbReference type="InterPro" id="IPR003703">
    <property type="entry name" value="Acyl_CoA_thio"/>
</dbReference>
<organism evidence="5 6">
    <name type="scientific">Ogataea polymorpha</name>
    <dbReference type="NCBI Taxonomy" id="460523"/>
    <lineage>
        <taxon>Eukaryota</taxon>
        <taxon>Fungi</taxon>
        <taxon>Dikarya</taxon>
        <taxon>Ascomycota</taxon>
        <taxon>Saccharomycotina</taxon>
        <taxon>Pichiomycetes</taxon>
        <taxon>Pichiales</taxon>
        <taxon>Pichiaceae</taxon>
        <taxon>Ogataea</taxon>
    </lineage>
</organism>
<evidence type="ECO:0000313" key="5">
    <source>
        <dbReference type="EMBL" id="KAH3674046.1"/>
    </source>
</evidence>
<dbReference type="Pfam" id="PF02551">
    <property type="entry name" value="Acyl_CoA_thio"/>
    <property type="match status" value="1"/>
</dbReference>
<dbReference type="Pfam" id="PF13622">
    <property type="entry name" value="4HBT_3"/>
    <property type="match status" value="1"/>
</dbReference>
<dbReference type="PANTHER" id="PTHR11066">
    <property type="entry name" value="ACYL-COA THIOESTERASE"/>
    <property type="match status" value="1"/>
</dbReference>
<comment type="similarity">
    <text evidence="1">Belongs to the C/M/P thioester hydrolase family.</text>
</comment>
<dbReference type="InterPro" id="IPR042171">
    <property type="entry name" value="Acyl-CoA_hotdog"/>
</dbReference>
<feature type="domain" description="Acyl-CoA thioesterase 2 C-terminal" evidence="3">
    <location>
        <begin position="201"/>
        <end position="305"/>
    </location>
</feature>
<dbReference type="Proteomes" id="UP000788993">
    <property type="component" value="Unassembled WGS sequence"/>
</dbReference>
<proteinExistence type="inferred from homology"/>